<dbReference type="InterPro" id="IPR015421">
    <property type="entry name" value="PyrdxlP-dep_Trfase_major"/>
</dbReference>
<evidence type="ECO:0000313" key="7">
    <source>
        <dbReference type="Proteomes" id="UP000199516"/>
    </source>
</evidence>
<dbReference type="AlphaFoldDB" id="A0A1I1ZGK9"/>
<name>A0A1I1ZGK9_9BACI</name>
<accession>A0A1I1ZGK9</accession>
<evidence type="ECO:0000256" key="1">
    <source>
        <dbReference type="ARBA" id="ARBA00003788"/>
    </source>
</evidence>
<proteinExistence type="inferred from homology"/>
<reference evidence="6 7" key="1">
    <citation type="submission" date="2016-10" db="EMBL/GenBank/DDBJ databases">
        <authorList>
            <person name="de Groot N.N."/>
        </authorList>
    </citation>
    <scope>NUCLEOTIDE SEQUENCE [LARGE SCALE GENOMIC DNA]</scope>
    <source>
        <strain evidence="6 7">DSM 23995</strain>
    </source>
</reference>
<dbReference type="Gene3D" id="3.90.1150.10">
    <property type="entry name" value="Aspartate Aminotransferase, domain 1"/>
    <property type="match status" value="1"/>
</dbReference>
<dbReference type="EC" id="1.4.4.2" evidence="4"/>
<evidence type="ECO:0000256" key="3">
    <source>
        <dbReference type="ARBA" id="ARBA00049026"/>
    </source>
</evidence>
<sequence length="449" mass="49943">MDFRYLPMTPEDKKEMMESIGIQEIEELFSDIPESIQFKGEMNIAPPASEHDLMKELQTLSSRNMNVKDYPSFLGAGVYDHYIPSVVDHVLRRSEFYTAYTPYQAEISQGELQAIFEFQSMICELTNMEVANSSMYDGLTALAEAAVLAASESRMKKKKILVSEGLHPEGFEVLETYTDGLGLVVERIPLQEGKTDLEHLKQEIDDDTAAVILQYPNFVGSIEDLKEAEAIIHEHKALFIVSSNPLALGILAPPGNFGADIVVGDCQVFGIPAQMGGPHCGYFAVSKKLMRKIPGRLVGQTRDKEGTRGFVLTLQTREQHIRRDKATSNICSNQALNALAASVTMSALGKKGIRTMASANVKKAHLLKEKCKKAGLTIVHEQPVFNEFVIDMKQPVREVNQKLYQQGIIGGYDLAMSDHTKEGHMLVCVTELRTEEEMDHFVKTLEGLV</sequence>
<dbReference type="InterPro" id="IPR020581">
    <property type="entry name" value="GDC_P"/>
</dbReference>
<dbReference type="GO" id="GO:0019464">
    <property type="term" value="P:glycine decarboxylation via glycine cleavage system"/>
    <property type="evidence" value="ECO:0007669"/>
    <property type="project" value="UniProtKB-UniRule"/>
</dbReference>
<dbReference type="PANTHER" id="PTHR42806:SF1">
    <property type="entry name" value="GLYCINE DEHYDROGENASE (DECARBOXYLATING)"/>
    <property type="match status" value="1"/>
</dbReference>
<comment type="subunit">
    <text evidence="4">The glycine cleavage system is composed of four proteins: P, T, L and H. In this organism, the P 'protein' is a heterodimer of two subunits.</text>
</comment>
<dbReference type="NCBIfam" id="NF001696">
    <property type="entry name" value="PRK00451.1"/>
    <property type="match status" value="1"/>
</dbReference>
<dbReference type="SUPFAM" id="SSF53383">
    <property type="entry name" value="PLP-dependent transferases"/>
    <property type="match status" value="1"/>
</dbReference>
<evidence type="ECO:0000256" key="4">
    <source>
        <dbReference type="HAMAP-Rule" id="MF_00712"/>
    </source>
</evidence>
<dbReference type="InterPro" id="IPR049315">
    <property type="entry name" value="GDC-P_N"/>
</dbReference>
<dbReference type="InterPro" id="IPR023010">
    <property type="entry name" value="GcvPA"/>
</dbReference>
<dbReference type="EMBL" id="FONT01000001">
    <property type="protein sequence ID" value="SFE30458.1"/>
    <property type="molecule type" value="Genomic_DNA"/>
</dbReference>
<comment type="catalytic activity">
    <reaction evidence="3 4">
        <text>N(6)-[(R)-lipoyl]-L-lysyl-[glycine-cleavage complex H protein] + glycine + H(+) = N(6)-[(R)-S(8)-aminomethyldihydrolipoyl]-L-lysyl-[glycine-cleavage complex H protein] + CO2</text>
        <dbReference type="Rhea" id="RHEA:24304"/>
        <dbReference type="Rhea" id="RHEA-COMP:10494"/>
        <dbReference type="Rhea" id="RHEA-COMP:10495"/>
        <dbReference type="ChEBI" id="CHEBI:15378"/>
        <dbReference type="ChEBI" id="CHEBI:16526"/>
        <dbReference type="ChEBI" id="CHEBI:57305"/>
        <dbReference type="ChEBI" id="CHEBI:83099"/>
        <dbReference type="ChEBI" id="CHEBI:83143"/>
        <dbReference type="EC" id="1.4.4.2"/>
    </reaction>
</comment>
<evidence type="ECO:0000259" key="5">
    <source>
        <dbReference type="Pfam" id="PF02347"/>
    </source>
</evidence>
<comment type="similarity">
    <text evidence="4">Belongs to the GcvP family. N-terminal subunit subfamily.</text>
</comment>
<dbReference type="GO" id="GO:0009116">
    <property type="term" value="P:nucleoside metabolic process"/>
    <property type="evidence" value="ECO:0007669"/>
    <property type="project" value="InterPro"/>
</dbReference>
<dbReference type="Pfam" id="PF02347">
    <property type="entry name" value="GDC-P"/>
    <property type="match status" value="1"/>
</dbReference>
<keyword evidence="2 4" id="KW-0560">Oxidoreductase</keyword>
<organism evidence="6 7">
    <name type="scientific">Alteribacillus iranensis</name>
    <dbReference type="NCBI Taxonomy" id="930128"/>
    <lineage>
        <taxon>Bacteria</taxon>
        <taxon>Bacillati</taxon>
        <taxon>Bacillota</taxon>
        <taxon>Bacilli</taxon>
        <taxon>Bacillales</taxon>
        <taxon>Bacillaceae</taxon>
        <taxon>Alteribacillus</taxon>
    </lineage>
</organism>
<dbReference type="InterPro" id="IPR015424">
    <property type="entry name" value="PyrdxlP-dep_Trfase"/>
</dbReference>
<dbReference type="Proteomes" id="UP000199516">
    <property type="component" value="Unassembled WGS sequence"/>
</dbReference>
<gene>
    <name evidence="4" type="primary">gcvPA</name>
    <name evidence="6" type="ORF">SAMN05192532_101213</name>
</gene>
<feature type="domain" description="Glycine cleavage system P-protein N-terminal" evidence="5">
    <location>
        <begin position="4"/>
        <end position="444"/>
    </location>
</feature>
<dbReference type="CDD" id="cd00613">
    <property type="entry name" value="GDC-P"/>
    <property type="match status" value="1"/>
</dbReference>
<dbReference type="OrthoDB" id="9771867at2"/>
<evidence type="ECO:0000256" key="2">
    <source>
        <dbReference type="ARBA" id="ARBA00023002"/>
    </source>
</evidence>
<protein>
    <recommendedName>
        <fullName evidence="4">Probable glycine dehydrogenase (decarboxylating) subunit 1</fullName>
        <ecNumber evidence="4">1.4.4.2</ecNumber>
    </recommendedName>
    <alternativeName>
        <fullName evidence="4">Glycine cleavage system P-protein subunit 1</fullName>
    </alternativeName>
    <alternativeName>
        <fullName evidence="4">Glycine decarboxylase subunit 1</fullName>
    </alternativeName>
    <alternativeName>
        <fullName evidence="4">Glycine dehydrogenase (aminomethyl-transferring) subunit 1</fullName>
    </alternativeName>
</protein>
<comment type="function">
    <text evidence="1 4">The glycine cleavage system catalyzes the degradation of glycine. The P protein binds the alpha-amino group of glycine through its pyridoxal phosphate cofactor; CO(2) is released and the remaining methylamine moiety is then transferred to the lipoamide cofactor of the H protein.</text>
</comment>
<dbReference type="STRING" id="930128.SAMN05192532_101213"/>
<dbReference type="Gene3D" id="3.40.640.10">
    <property type="entry name" value="Type I PLP-dependent aspartate aminotransferase-like (Major domain)"/>
    <property type="match status" value="1"/>
</dbReference>
<dbReference type="GO" id="GO:0004375">
    <property type="term" value="F:glycine dehydrogenase (decarboxylating) activity"/>
    <property type="evidence" value="ECO:0007669"/>
    <property type="project" value="UniProtKB-EC"/>
</dbReference>
<dbReference type="InterPro" id="IPR015422">
    <property type="entry name" value="PyrdxlP-dep_Trfase_small"/>
</dbReference>
<dbReference type="PANTHER" id="PTHR42806">
    <property type="entry name" value="GLYCINE CLEAVAGE SYSTEM P-PROTEIN"/>
    <property type="match status" value="1"/>
</dbReference>
<dbReference type="HAMAP" id="MF_00712">
    <property type="entry name" value="GcvPA"/>
    <property type="match status" value="1"/>
</dbReference>
<evidence type="ECO:0000313" key="6">
    <source>
        <dbReference type="EMBL" id="SFE30458.1"/>
    </source>
</evidence>
<keyword evidence="7" id="KW-1185">Reference proteome</keyword>
<dbReference type="RefSeq" id="WP_091656234.1">
    <property type="nucleotide sequence ID" value="NZ_FONT01000001.1"/>
</dbReference>
<dbReference type="PIRSF" id="PIRSF006815">
    <property type="entry name" value="GcvPA"/>
    <property type="match status" value="1"/>
</dbReference>